<dbReference type="Proteomes" id="UP001458880">
    <property type="component" value="Unassembled WGS sequence"/>
</dbReference>
<organism evidence="2 3">
    <name type="scientific">Popillia japonica</name>
    <name type="common">Japanese beetle</name>
    <dbReference type="NCBI Taxonomy" id="7064"/>
    <lineage>
        <taxon>Eukaryota</taxon>
        <taxon>Metazoa</taxon>
        <taxon>Ecdysozoa</taxon>
        <taxon>Arthropoda</taxon>
        <taxon>Hexapoda</taxon>
        <taxon>Insecta</taxon>
        <taxon>Pterygota</taxon>
        <taxon>Neoptera</taxon>
        <taxon>Endopterygota</taxon>
        <taxon>Coleoptera</taxon>
        <taxon>Polyphaga</taxon>
        <taxon>Scarabaeiformia</taxon>
        <taxon>Scarabaeidae</taxon>
        <taxon>Rutelinae</taxon>
        <taxon>Popillia</taxon>
    </lineage>
</organism>
<dbReference type="InterPro" id="IPR003433">
    <property type="entry name" value="Capsid_VP4_densovirus"/>
</dbReference>
<gene>
    <name evidence="2" type="ORF">QE152_g31124</name>
</gene>
<reference evidence="2 3" key="1">
    <citation type="journal article" date="2024" name="BMC Genomics">
        <title>De novo assembly and annotation of Popillia japonica's genome with initial clues to its potential as an invasive pest.</title>
        <authorList>
            <person name="Cucini C."/>
            <person name="Boschi S."/>
            <person name="Funari R."/>
            <person name="Cardaioli E."/>
            <person name="Iannotti N."/>
            <person name="Marturano G."/>
            <person name="Paoli F."/>
            <person name="Bruttini M."/>
            <person name="Carapelli A."/>
            <person name="Frati F."/>
            <person name="Nardi F."/>
        </authorList>
    </citation>
    <scope>NUCLEOTIDE SEQUENCE [LARGE SCALE GENOMIC DNA]</scope>
    <source>
        <strain evidence="2">DMR45628</strain>
    </source>
</reference>
<protein>
    <submittedName>
        <fullName evidence="2">Capsid protein VP4</fullName>
    </submittedName>
</protein>
<comment type="caution">
    <text evidence="2">The sequence shown here is derived from an EMBL/GenBank/DDBJ whole genome shotgun (WGS) entry which is preliminary data.</text>
</comment>
<feature type="compositionally biased region" description="Polar residues" evidence="1">
    <location>
        <begin position="48"/>
        <end position="57"/>
    </location>
</feature>
<dbReference type="AlphaFoldDB" id="A0AAW1JBW5"/>
<accession>A0AAW1JBW5</accession>
<dbReference type="InterPro" id="IPR016184">
    <property type="entry name" value="Capsid/spike_ssDNA_virus"/>
</dbReference>
<feature type="region of interest" description="Disordered" evidence="1">
    <location>
        <begin position="35"/>
        <end position="77"/>
    </location>
</feature>
<evidence type="ECO:0000313" key="3">
    <source>
        <dbReference type="Proteomes" id="UP001458880"/>
    </source>
</evidence>
<evidence type="ECO:0000313" key="2">
    <source>
        <dbReference type="EMBL" id="KAK9700593.1"/>
    </source>
</evidence>
<feature type="compositionally biased region" description="Acidic residues" evidence="1">
    <location>
        <begin position="68"/>
        <end position="77"/>
    </location>
</feature>
<evidence type="ECO:0000256" key="1">
    <source>
        <dbReference type="SAM" id="MobiDB-lite"/>
    </source>
</evidence>
<dbReference type="Pfam" id="PF02336">
    <property type="entry name" value="Denso_VP4"/>
    <property type="match status" value="1"/>
</dbReference>
<proteinExistence type="predicted"/>
<sequence length="304" mass="33221">MPNTPTRPVRNRLSLTNQYPYMRSNPRVIRRLFFAGPSTEGNNDGAGPSSSPHQSGNAKRRRRASESVEPEEEAVDVDMDVQADAPAAAPSNAPQSVGSSGAGIGSVVLLHHRMRRNPWVAVVPVLEVLCIMNLVQVSEKENHSSVLLPLAVVPVELLMFYISPAEYDRLPLSSRVQEVRVTVTPVGSKVCFSTNEAATKWTNSTQTMFGMSAYGLNKTGFSSNAKISTRNATQVMKPTAFEAWPIDSEIIISHDNDCLYSSTAASSYGRNGQCDFIVTGSDSAPNYYDNYHTFNVLCNDVDKK</sequence>
<dbReference type="GO" id="GO:0005198">
    <property type="term" value="F:structural molecule activity"/>
    <property type="evidence" value="ECO:0007669"/>
    <property type="project" value="InterPro"/>
</dbReference>
<name>A0AAW1JBW5_POPJA</name>
<dbReference type="SUPFAM" id="SSF88645">
    <property type="entry name" value="ssDNA viruses"/>
    <property type="match status" value="1"/>
</dbReference>
<dbReference type="EMBL" id="JASPKY010000434">
    <property type="protein sequence ID" value="KAK9700593.1"/>
    <property type="molecule type" value="Genomic_DNA"/>
</dbReference>
<keyword evidence="3" id="KW-1185">Reference proteome</keyword>